<evidence type="ECO:0000313" key="3">
    <source>
        <dbReference type="Proteomes" id="UP000229641"/>
    </source>
</evidence>
<feature type="chain" id="PRO_5013856776" evidence="1">
    <location>
        <begin position="23"/>
        <end position="157"/>
    </location>
</feature>
<organism evidence="2 3">
    <name type="scientific">Candidatus Ghiorseimicrobium undicola</name>
    <dbReference type="NCBI Taxonomy" id="1974746"/>
    <lineage>
        <taxon>Bacteria</taxon>
        <taxon>Pseudomonadati</taxon>
        <taxon>Candidatus Omnitrophota</taxon>
        <taxon>Candidatus Ghiorseimicrobium</taxon>
    </lineage>
</organism>
<name>A0A2H0LZ14_9BACT</name>
<evidence type="ECO:0000256" key="1">
    <source>
        <dbReference type="SAM" id="SignalP"/>
    </source>
</evidence>
<dbReference type="EMBL" id="PCWA01000026">
    <property type="protein sequence ID" value="PIQ89669.1"/>
    <property type="molecule type" value="Genomic_DNA"/>
</dbReference>
<gene>
    <name evidence="2" type="ORF">COV72_01785</name>
</gene>
<proteinExistence type="predicted"/>
<protein>
    <submittedName>
        <fullName evidence="2">Uncharacterized protein</fullName>
    </submittedName>
</protein>
<dbReference type="AlphaFoldDB" id="A0A2H0LZ14"/>
<keyword evidence="1" id="KW-0732">Signal</keyword>
<accession>A0A2H0LZ14</accession>
<sequence length="157" mass="16914">MKTHVKALISVIILSCFIPAVAAYAQERGPLTEKEINTLLAEEKIKGLFTEEEINVLTEEEIGALIEAVAAENEFAYEPQKPVEIDNEVVFEAITSLDDDINSRIKTLNEDIVYVTEEREVTAVAEAEPAAAEPEEDVVAASPGGADAPVGFIGGIE</sequence>
<feature type="signal peptide" evidence="1">
    <location>
        <begin position="1"/>
        <end position="22"/>
    </location>
</feature>
<dbReference type="Proteomes" id="UP000229641">
    <property type="component" value="Unassembled WGS sequence"/>
</dbReference>
<reference evidence="2 3" key="1">
    <citation type="submission" date="2017-09" db="EMBL/GenBank/DDBJ databases">
        <title>Depth-based differentiation of microbial function through sediment-hosted aquifers and enrichment of novel symbionts in the deep terrestrial subsurface.</title>
        <authorList>
            <person name="Probst A.J."/>
            <person name="Ladd B."/>
            <person name="Jarett J.K."/>
            <person name="Geller-Mcgrath D.E."/>
            <person name="Sieber C.M."/>
            <person name="Emerson J.B."/>
            <person name="Anantharaman K."/>
            <person name="Thomas B.C."/>
            <person name="Malmstrom R."/>
            <person name="Stieglmeier M."/>
            <person name="Klingl A."/>
            <person name="Woyke T."/>
            <person name="Ryan C.M."/>
            <person name="Banfield J.F."/>
        </authorList>
    </citation>
    <scope>NUCLEOTIDE SEQUENCE [LARGE SCALE GENOMIC DNA]</scope>
    <source>
        <strain evidence="2">CG11_big_fil_rev_8_21_14_0_20_42_13</strain>
    </source>
</reference>
<evidence type="ECO:0000313" key="2">
    <source>
        <dbReference type="EMBL" id="PIQ89669.1"/>
    </source>
</evidence>
<comment type="caution">
    <text evidence="2">The sequence shown here is derived from an EMBL/GenBank/DDBJ whole genome shotgun (WGS) entry which is preliminary data.</text>
</comment>